<dbReference type="PROSITE" id="PS51194">
    <property type="entry name" value="HELICASE_CTER"/>
    <property type="match status" value="1"/>
</dbReference>
<keyword evidence="5 7" id="KW-0694">RNA-binding</keyword>
<comment type="domain">
    <text evidence="7">The Q motif is unique to and characteristic of the DEAD box family of RNA helicases and controls ATP binding and hydrolysis.</text>
</comment>
<keyword evidence="2 7" id="KW-0378">Hydrolase</keyword>
<feature type="domain" description="Helicase C-terminal" evidence="10">
    <location>
        <begin position="644"/>
        <end position="802"/>
    </location>
</feature>
<dbReference type="SMART" id="SM00490">
    <property type="entry name" value="HELICc"/>
    <property type="match status" value="1"/>
</dbReference>
<dbReference type="SMART" id="SM00487">
    <property type="entry name" value="DEXDc"/>
    <property type="match status" value="1"/>
</dbReference>
<evidence type="ECO:0000259" key="9">
    <source>
        <dbReference type="PROSITE" id="PS51192"/>
    </source>
</evidence>
<evidence type="ECO:0000313" key="12">
    <source>
        <dbReference type="EMBL" id="PTQ34774.1"/>
    </source>
</evidence>
<evidence type="ECO:0000256" key="8">
    <source>
        <dbReference type="SAM" id="MobiDB-lite"/>
    </source>
</evidence>
<sequence>MVLGGGLRVGGRSMVGPGGLIHRLAVTRPLVTPSTAAAVAAAATRAGSSRVQESIAGGLRRSAIAGHTTFFGGEAGLRASSMVGIALPDEAGASAGGVRMMGGGPRTFPGGVSKWQWKRMQEKKERQIEKARLLRERQAFEERKRQEVQASTAPRVEKPWEASPPRNPLAPPAAALDPRVTALADRFRKHGAEDLWTEDDGPEQANGAPGRISARFLPVASASAPQHRARPRPVSRAAVHGSTSSDAWDDAFRNAGTSVRDAEISPPAVRMRSGSRRSIEDRPQGQRAGAPGSGLVGKLDNLSLDRKFSSSAAPVVDSVESGQGVNMNRRDRNSSHGGRKPAQRSMGGGGGGPGKRFAEAQQTGWTGNNVSNEVEQQRKKVRPTPTKEAREGEPTPSHLSETRFDQFQISPLSIRALHEVMGYEKMTKVQEATFPVILEGRDVLAKAKTGTGKTIAFLLPSIEAIIKANADRKLTGRCPINVLIICPTRELASQAATEAKTLFSYHKKMDAQIVIGGTNMNTEANNLQKNPCQVLVATPGRLLDHMQTSKEILQQLGHLKVLVLDEADRLLDMGFKKDLDRIIKMLPAARQTLLFSATVPPEVHQVSQVALKKDHAFIDTVGKDDEETHAKVEQSYVIVPLENQLESIFSLLEKHTQEEPDYKVLVFCTTARVTGLMAEISTNFGYNTLEIHSRKSQAFRTRVSDTFRNSTGGVIMFTSDVSARGVDYPDVTLVIQLGCPSGREDYIHRLGRTGRAGKEGQGILVLAPWEKGFLRALKDISIEECTDLKVSNSVKSKVEKALSYTSNDAKEKAYAAWLGYYNSAKMLALSKTELVRLANFYSSTLGLDEPPLLMKKTIGMMGLRGVPGLRS</sequence>
<keyword evidence="13" id="KW-1185">Reference proteome</keyword>
<dbReference type="Gene3D" id="3.40.50.300">
    <property type="entry name" value="P-loop containing nucleotide triphosphate hydrolases"/>
    <property type="match status" value="2"/>
</dbReference>
<feature type="region of interest" description="Disordered" evidence="8">
    <location>
        <begin position="140"/>
        <end position="175"/>
    </location>
</feature>
<feature type="compositionally biased region" description="Polar residues" evidence="8">
    <location>
        <begin position="360"/>
        <end position="374"/>
    </location>
</feature>
<dbReference type="CDD" id="cd17964">
    <property type="entry name" value="DEADc_MSS116"/>
    <property type="match status" value="1"/>
</dbReference>
<evidence type="ECO:0000313" key="13">
    <source>
        <dbReference type="Proteomes" id="UP000244005"/>
    </source>
</evidence>
<dbReference type="SUPFAM" id="SSF52540">
    <property type="entry name" value="P-loop containing nucleoside triphosphate hydrolases"/>
    <property type="match status" value="1"/>
</dbReference>
<comment type="function">
    <text evidence="7">RNA helicase.</text>
</comment>
<dbReference type="InterPro" id="IPR014001">
    <property type="entry name" value="Helicase_ATP-bd"/>
</dbReference>
<reference evidence="13" key="1">
    <citation type="journal article" date="2017" name="Cell">
        <title>Insights into land plant evolution garnered from the Marchantia polymorpha genome.</title>
        <authorList>
            <person name="Bowman J.L."/>
            <person name="Kohchi T."/>
            <person name="Yamato K.T."/>
            <person name="Jenkins J."/>
            <person name="Shu S."/>
            <person name="Ishizaki K."/>
            <person name="Yamaoka S."/>
            <person name="Nishihama R."/>
            <person name="Nakamura Y."/>
            <person name="Berger F."/>
            <person name="Adam C."/>
            <person name="Aki S.S."/>
            <person name="Althoff F."/>
            <person name="Araki T."/>
            <person name="Arteaga-Vazquez M.A."/>
            <person name="Balasubrmanian S."/>
            <person name="Barry K."/>
            <person name="Bauer D."/>
            <person name="Boehm C.R."/>
            <person name="Briginshaw L."/>
            <person name="Caballero-Perez J."/>
            <person name="Catarino B."/>
            <person name="Chen F."/>
            <person name="Chiyoda S."/>
            <person name="Chovatia M."/>
            <person name="Davies K.M."/>
            <person name="Delmans M."/>
            <person name="Demura T."/>
            <person name="Dierschke T."/>
            <person name="Dolan L."/>
            <person name="Dorantes-Acosta A.E."/>
            <person name="Eklund D.M."/>
            <person name="Florent S.N."/>
            <person name="Flores-Sandoval E."/>
            <person name="Fujiyama A."/>
            <person name="Fukuzawa H."/>
            <person name="Galik B."/>
            <person name="Grimanelli D."/>
            <person name="Grimwood J."/>
            <person name="Grossniklaus U."/>
            <person name="Hamada T."/>
            <person name="Haseloff J."/>
            <person name="Hetherington A.J."/>
            <person name="Higo A."/>
            <person name="Hirakawa Y."/>
            <person name="Hundley H.N."/>
            <person name="Ikeda Y."/>
            <person name="Inoue K."/>
            <person name="Inoue S.I."/>
            <person name="Ishida S."/>
            <person name="Jia Q."/>
            <person name="Kakita M."/>
            <person name="Kanazawa T."/>
            <person name="Kawai Y."/>
            <person name="Kawashima T."/>
            <person name="Kennedy M."/>
            <person name="Kinose K."/>
            <person name="Kinoshita T."/>
            <person name="Kohara Y."/>
            <person name="Koide E."/>
            <person name="Komatsu K."/>
            <person name="Kopischke S."/>
            <person name="Kubo M."/>
            <person name="Kyozuka J."/>
            <person name="Lagercrantz U."/>
            <person name="Lin S.S."/>
            <person name="Lindquist E."/>
            <person name="Lipzen A.M."/>
            <person name="Lu C.W."/>
            <person name="De Luna E."/>
            <person name="Martienssen R.A."/>
            <person name="Minamino N."/>
            <person name="Mizutani M."/>
            <person name="Mizutani M."/>
            <person name="Mochizuki N."/>
            <person name="Monte I."/>
            <person name="Mosher R."/>
            <person name="Nagasaki H."/>
            <person name="Nakagami H."/>
            <person name="Naramoto S."/>
            <person name="Nishitani K."/>
            <person name="Ohtani M."/>
            <person name="Okamoto T."/>
            <person name="Okumura M."/>
            <person name="Phillips J."/>
            <person name="Pollak B."/>
            <person name="Reinders A."/>
            <person name="Rovekamp M."/>
            <person name="Sano R."/>
            <person name="Sawa S."/>
            <person name="Schmid M.W."/>
            <person name="Shirakawa M."/>
            <person name="Solano R."/>
            <person name="Spunde A."/>
            <person name="Suetsugu N."/>
            <person name="Sugano S."/>
            <person name="Sugiyama A."/>
            <person name="Sun R."/>
            <person name="Suzuki Y."/>
            <person name="Takenaka M."/>
            <person name="Takezawa D."/>
            <person name="Tomogane H."/>
            <person name="Tsuzuki M."/>
            <person name="Ueda T."/>
            <person name="Umeda M."/>
            <person name="Ward J.M."/>
            <person name="Watanabe Y."/>
            <person name="Yazaki K."/>
            <person name="Yokoyama R."/>
            <person name="Yoshitake Y."/>
            <person name="Yotsui I."/>
            <person name="Zachgo S."/>
            <person name="Schmutz J."/>
        </authorList>
    </citation>
    <scope>NUCLEOTIDE SEQUENCE [LARGE SCALE GENOMIC DNA]</scope>
    <source>
        <strain evidence="13">Tak-1</strain>
    </source>
</reference>
<dbReference type="PROSITE" id="PS51192">
    <property type="entry name" value="HELICASE_ATP_BIND_1"/>
    <property type="match status" value="1"/>
</dbReference>
<dbReference type="Pfam" id="PF00271">
    <property type="entry name" value="Helicase_C"/>
    <property type="match status" value="1"/>
</dbReference>
<dbReference type="PANTHER" id="PTHR24031">
    <property type="entry name" value="RNA HELICASE"/>
    <property type="match status" value="1"/>
</dbReference>
<feature type="region of interest" description="Disordered" evidence="8">
    <location>
        <begin position="221"/>
        <end position="399"/>
    </location>
</feature>
<dbReference type="InterPro" id="IPR001650">
    <property type="entry name" value="Helicase_C-like"/>
</dbReference>
<accession>A0A2R6WLN0</accession>
<evidence type="ECO:0000256" key="6">
    <source>
        <dbReference type="PROSITE-ProRule" id="PRU00552"/>
    </source>
</evidence>
<feature type="domain" description="DEAD-box RNA helicase Q" evidence="11">
    <location>
        <begin position="402"/>
        <end position="431"/>
    </location>
</feature>
<dbReference type="EMBL" id="KZ772748">
    <property type="protein sequence ID" value="PTQ34774.1"/>
    <property type="molecule type" value="Genomic_DNA"/>
</dbReference>
<gene>
    <name evidence="12" type="ORF">MARPO_0076s0020</name>
</gene>
<evidence type="ECO:0000259" key="11">
    <source>
        <dbReference type="PROSITE" id="PS51195"/>
    </source>
</evidence>
<keyword evidence="3 7" id="KW-0347">Helicase</keyword>
<evidence type="ECO:0000256" key="1">
    <source>
        <dbReference type="ARBA" id="ARBA00022741"/>
    </source>
</evidence>
<feature type="short sequence motif" description="Q motif" evidence="6">
    <location>
        <begin position="402"/>
        <end position="431"/>
    </location>
</feature>
<dbReference type="InterPro" id="IPR011545">
    <property type="entry name" value="DEAD/DEAH_box_helicase_dom"/>
</dbReference>
<keyword evidence="4 7" id="KW-0067">ATP-binding</keyword>
<dbReference type="OMA" id="QQMRGFC"/>
<evidence type="ECO:0000256" key="7">
    <source>
        <dbReference type="RuleBase" id="RU365068"/>
    </source>
</evidence>
<evidence type="ECO:0000256" key="4">
    <source>
        <dbReference type="ARBA" id="ARBA00022840"/>
    </source>
</evidence>
<dbReference type="AlphaFoldDB" id="A0A2R6WLN0"/>
<dbReference type="InterPro" id="IPR000629">
    <property type="entry name" value="RNA-helicase_DEAD-box_CS"/>
</dbReference>
<name>A0A2R6WLN0_MARPO</name>
<dbReference type="InterPro" id="IPR014014">
    <property type="entry name" value="RNA_helicase_DEAD_Q_motif"/>
</dbReference>
<dbReference type="GO" id="GO:0003723">
    <property type="term" value="F:RNA binding"/>
    <property type="evidence" value="ECO:0007669"/>
    <property type="project" value="UniProtKB-UniRule"/>
</dbReference>
<keyword evidence="1 7" id="KW-0547">Nucleotide-binding</keyword>
<evidence type="ECO:0000256" key="3">
    <source>
        <dbReference type="ARBA" id="ARBA00022806"/>
    </source>
</evidence>
<proteinExistence type="inferred from homology"/>
<dbReference type="EC" id="3.6.4.13" evidence="7"/>
<dbReference type="PROSITE" id="PS00039">
    <property type="entry name" value="DEAD_ATP_HELICASE"/>
    <property type="match status" value="1"/>
</dbReference>
<dbReference type="OrthoDB" id="193716at2759"/>
<dbReference type="Pfam" id="PF00270">
    <property type="entry name" value="DEAD"/>
    <property type="match status" value="1"/>
</dbReference>
<comment type="catalytic activity">
    <reaction evidence="7">
        <text>ATP + H2O = ADP + phosphate + H(+)</text>
        <dbReference type="Rhea" id="RHEA:13065"/>
        <dbReference type="ChEBI" id="CHEBI:15377"/>
        <dbReference type="ChEBI" id="CHEBI:15378"/>
        <dbReference type="ChEBI" id="CHEBI:30616"/>
        <dbReference type="ChEBI" id="CHEBI:43474"/>
        <dbReference type="ChEBI" id="CHEBI:456216"/>
        <dbReference type="EC" id="3.6.4.13"/>
    </reaction>
</comment>
<protein>
    <recommendedName>
        <fullName evidence="7">ATP-dependent RNA helicase</fullName>
        <ecNumber evidence="7">3.6.4.13</ecNumber>
    </recommendedName>
</protein>
<comment type="similarity">
    <text evidence="7">Belongs to the DEAD box helicase family.</text>
</comment>
<dbReference type="GO" id="GO:0005524">
    <property type="term" value="F:ATP binding"/>
    <property type="evidence" value="ECO:0007669"/>
    <property type="project" value="UniProtKB-UniRule"/>
</dbReference>
<feature type="domain" description="Helicase ATP-binding" evidence="9">
    <location>
        <begin position="434"/>
        <end position="617"/>
    </location>
</feature>
<dbReference type="PROSITE" id="PS51195">
    <property type="entry name" value="Q_MOTIF"/>
    <property type="match status" value="1"/>
</dbReference>
<dbReference type="GO" id="GO:0016787">
    <property type="term" value="F:hydrolase activity"/>
    <property type="evidence" value="ECO:0007669"/>
    <property type="project" value="UniProtKB-KW"/>
</dbReference>
<dbReference type="GO" id="GO:0003724">
    <property type="term" value="F:RNA helicase activity"/>
    <property type="evidence" value="ECO:0007669"/>
    <property type="project" value="UniProtKB-EC"/>
</dbReference>
<organism evidence="12 13">
    <name type="scientific">Marchantia polymorpha</name>
    <name type="common">Common liverwort</name>
    <name type="synonym">Marchantia aquatica</name>
    <dbReference type="NCBI Taxonomy" id="3197"/>
    <lineage>
        <taxon>Eukaryota</taxon>
        <taxon>Viridiplantae</taxon>
        <taxon>Streptophyta</taxon>
        <taxon>Embryophyta</taxon>
        <taxon>Marchantiophyta</taxon>
        <taxon>Marchantiopsida</taxon>
        <taxon>Marchantiidae</taxon>
        <taxon>Marchantiales</taxon>
        <taxon>Marchantiaceae</taxon>
        <taxon>Marchantia</taxon>
    </lineage>
</organism>
<dbReference type="CDD" id="cd18787">
    <property type="entry name" value="SF2_C_DEAD"/>
    <property type="match status" value="1"/>
</dbReference>
<evidence type="ECO:0000259" key="10">
    <source>
        <dbReference type="PROSITE" id="PS51194"/>
    </source>
</evidence>
<dbReference type="Gramene" id="Mp7g07740.1">
    <property type="protein sequence ID" value="Mp7g07740.1.cds"/>
    <property type="gene ID" value="Mp7g07740"/>
</dbReference>
<evidence type="ECO:0000256" key="2">
    <source>
        <dbReference type="ARBA" id="ARBA00022801"/>
    </source>
</evidence>
<evidence type="ECO:0000256" key="5">
    <source>
        <dbReference type="ARBA" id="ARBA00022884"/>
    </source>
</evidence>
<dbReference type="InterPro" id="IPR027417">
    <property type="entry name" value="P-loop_NTPase"/>
</dbReference>
<dbReference type="Proteomes" id="UP000244005">
    <property type="component" value="Unassembled WGS sequence"/>
</dbReference>